<evidence type="ECO:0000313" key="9">
    <source>
        <dbReference type="EMBL" id="KAG5170417.1"/>
    </source>
</evidence>
<dbReference type="GO" id="GO:0030295">
    <property type="term" value="F:protein kinase activator activity"/>
    <property type="evidence" value="ECO:0007669"/>
    <property type="project" value="TreeGrafter"/>
</dbReference>
<accession>A0A8H8CL16</accession>
<evidence type="ECO:0000256" key="4">
    <source>
        <dbReference type="ARBA" id="ARBA00023006"/>
    </source>
</evidence>
<dbReference type="GO" id="GO:0034727">
    <property type="term" value="P:piecemeal microautophagy of the nucleus"/>
    <property type="evidence" value="ECO:0007669"/>
    <property type="project" value="TreeGrafter"/>
</dbReference>
<keyword evidence="4 6" id="KW-0072">Autophagy</keyword>
<proteinExistence type="inferred from homology"/>
<dbReference type="GO" id="GO:1990316">
    <property type="term" value="C:Atg1/ULK1 kinase complex"/>
    <property type="evidence" value="ECO:0007669"/>
    <property type="project" value="TreeGrafter"/>
</dbReference>
<keyword evidence="3 6" id="KW-0963">Cytoplasm</keyword>
<evidence type="ECO:0000256" key="7">
    <source>
        <dbReference type="SAM" id="MobiDB-lite"/>
    </source>
</evidence>
<dbReference type="OrthoDB" id="1937984at2759"/>
<dbReference type="PANTHER" id="PTHR28005">
    <property type="entry name" value="AUTOPHAGY-RELATED PROTEIN 17"/>
    <property type="match status" value="1"/>
</dbReference>
<dbReference type="PANTHER" id="PTHR28005:SF1">
    <property type="entry name" value="AUTOPHAGY-RELATED PROTEIN 17"/>
    <property type="match status" value="1"/>
</dbReference>
<sequence length="555" mass="62291">MSSHPKSPIAYSPPSVGRTTAPPTPVVPTVNVPSQPHLVSLVVQSKKALQHGEQLCTRAHTSSNESAQASVDVLALDAKVRWIVEAVVEQLQLAASVAKTIEEKRTDISRQANEWDIARTQQTDALDAILESLGAQLVPPEFHQHSSDSSLFGSQHSADLENERLASKGNNTQLSPAMLSNKKPNGSSDDYSQLRSPISPVSPSATLRRNGSIRQANETKDKGRTKHRNPSGTRRSTKEERKRWKTLRDFVDDQAIETVLETIENDRSALEEIISKTDDYPETLTRTIHTIRSSLPFPNPDEPDALKRTQQIVVEQEHLVNSMASLLESLASHYDGMANALKDSENGEDFSDEDLQVMNRDTDELPAIMRELEDSLRVIEEYHLEKDLKHLSTVLDDLDELGEIMSEMLHTQEILEVQANEELIRLHDHLTALESTFHIPYVEYRTAFTKLLLEIERRRQYKEAAENIVSGMMKHLESMTEEETRVREHFNKEYGGSLPLDLCLYVANSPTRWEIVPWQGTTPEALPHIDNDLLAEARAKVASSDGPLKLGHDSQ</sequence>
<dbReference type="GO" id="GO:0034045">
    <property type="term" value="C:phagophore assembly site membrane"/>
    <property type="evidence" value="ECO:0007669"/>
    <property type="project" value="UniProtKB-SubCell"/>
</dbReference>
<evidence type="ECO:0000256" key="3">
    <source>
        <dbReference type="ARBA" id="ARBA00022490"/>
    </source>
</evidence>
<dbReference type="InterPro" id="IPR045326">
    <property type="entry name" value="ATG17-like_dom"/>
</dbReference>
<organism evidence="9">
    <name type="scientific">Psilocybe cubensis</name>
    <name type="common">Psychedelic mushroom</name>
    <name type="synonym">Stropharia cubensis</name>
    <dbReference type="NCBI Taxonomy" id="181762"/>
    <lineage>
        <taxon>Eukaryota</taxon>
        <taxon>Fungi</taxon>
        <taxon>Dikarya</taxon>
        <taxon>Basidiomycota</taxon>
        <taxon>Agaricomycotina</taxon>
        <taxon>Agaricomycetes</taxon>
        <taxon>Agaricomycetidae</taxon>
        <taxon>Agaricales</taxon>
        <taxon>Agaricineae</taxon>
        <taxon>Strophariaceae</taxon>
        <taxon>Psilocybe</taxon>
    </lineage>
</organism>
<dbReference type="GO" id="GO:0000422">
    <property type="term" value="P:autophagy of mitochondrion"/>
    <property type="evidence" value="ECO:0007669"/>
    <property type="project" value="TreeGrafter"/>
</dbReference>
<evidence type="ECO:0000256" key="2">
    <source>
        <dbReference type="ARBA" id="ARBA00013806"/>
    </source>
</evidence>
<dbReference type="GO" id="GO:0000045">
    <property type="term" value="P:autophagosome assembly"/>
    <property type="evidence" value="ECO:0007669"/>
    <property type="project" value="TreeGrafter"/>
</dbReference>
<dbReference type="Pfam" id="PF04108">
    <property type="entry name" value="ATG17_like"/>
    <property type="match status" value="1"/>
</dbReference>
<evidence type="ECO:0000256" key="5">
    <source>
        <dbReference type="ARBA" id="ARBA00023136"/>
    </source>
</evidence>
<dbReference type="InterPro" id="IPR007240">
    <property type="entry name" value="Atg17"/>
</dbReference>
<gene>
    <name evidence="9" type="ORF">JR316_004806</name>
</gene>
<evidence type="ECO:0000256" key="6">
    <source>
        <dbReference type="RuleBase" id="RU368080"/>
    </source>
</evidence>
<keyword evidence="5" id="KW-0472">Membrane</keyword>
<feature type="domain" description="Autophagy protein ATG17-like" evidence="8">
    <location>
        <begin position="49"/>
        <end position="496"/>
    </location>
</feature>
<comment type="caution">
    <text evidence="9">The sequence shown here is derived from an EMBL/GenBank/DDBJ whole genome shotgun (WGS) entry which is preliminary data.</text>
</comment>
<reference evidence="9" key="1">
    <citation type="submission" date="2021-02" db="EMBL/GenBank/DDBJ databases">
        <title>Psilocybe cubensis genome.</title>
        <authorList>
            <person name="Mckernan K.J."/>
            <person name="Crawford S."/>
            <person name="Trippe A."/>
            <person name="Kane L.T."/>
            <person name="Mclaughlin S."/>
        </authorList>
    </citation>
    <scope>NUCLEOTIDE SEQUENCE [LARGE SCALE GENOMIC DNA]</scope>
    <source>
        <strain evidence="9">MGC-MH-2018</strain>
    </source>
</reference>
<comment type="subcellular location">
    <subcellularLocation>
        <location evidence="6">Cytoplasm</location>
    </subcellularLocation>
    <subcellularLocation>
        <location evidence="6">Preautophagosomal structure membrane</location>
        <topology evidence="6">Peripheral membrane protein</topology>
    </subcellularLocation>
</comment>
<comment type="similarity">
    <text evidence="1 6">Belongs to the ATG17 family.</text>
</comment>
<protein>
    <recommendedName>
        <fullName evidence="2 6">Autophagy-related protein 17</fullName>
    </recommendedName>
</protein>
<feature type="region of interest" description="Disordered" evidence="7">
    <location>
        <begin position="168"/>
        <end position="243"/>
    </location>
</feature>
<dbReference type="EMBL" id="JAFIQS010000004">
    <property type="protein sequence ID" value="KAG5170417.1"/>
    <property type="molecule type" value="Genomic_DNA"/>
</dbReference>
<dbReference type="AlphaFoldDB" id="A0A8H8CL16"/>
<evidence type="ECO:0000259" key="8">
    <source>
        <dbReference type="Pfam" id="PF04108"/>
    </source>
</evidence>
<evidence type="ECO:0000256" key="1">
    <source>
        <dbReference type="ARBA" id="ARBA00006259"/>
    </source>
</evidence>
<dbReference type="GO" id="GO:0060090">
    <property type="term" value="F:molecular adaptor activity"/>
    <property type="evidence" value="ECO:0007669"/>
    <property type="project" value="TreeGrafter"/>
</dbReference>
<feature type="region of interest" description="Disordered" evidence="7">
    <location>
        <begin position="1"/>
        <end position="25"/>
    </location>
</feature>
<comment type="function">
    <text evidence="6">Autophagy-specific protein that functions in response to autophagy-inducing signals as a scaffold to recruit other ATG proteins to organize preautophagosomal structure (PAS) formation. Modulates the timing and magnitude of the autophagy response, such as the size of the sequestering vesicles. Plays particularly a role in pexophagy and nucleophagy.</text>
</comment>
<name>A0A8H8CL16_PSICU</name>
<feature type="compositionally biased region" description="Polar residues" evidence="7">
    <location>
        <begin position="182"/>
        <end position="216"/>
    </location>
</feature>